<reference evidence="1 2" key="1">
    <citation type="submission" date="2022-10" db="EMBL/GenBank/DDBJ databases">
        <title>The complete genomes of actinobacterial strains from the NBC collection.</title>
        <authorList>
            <person name="Joergensen T.S."/>
            <person name="Alvarez Arevalo M."/>
            <person name="Sterndorff E.B."/>
            <person name="Faurdal D."/>
            <person name="Vuksanovic O."/>
            <person name="Mourched A.-S."/>
            <person name="Charusanti P."/>
            <person name="Shaw S."/>
            <person name="Blin K."/>
            <person name="Weber T."/>
        </authorList>
    </citation>
    <scope>NUCLEOTIDE SEQUENCE [LARGE SCALE GENOMIC DNA]</scope>
    <source>
        <strain evidence="1 2">NBC 01752</strain>
    </source>
</reference>
<evidence type="ECO:0000313" key="1">
    <source>
        <dbReference type="EMBL" id="WSD18176.1"/>
    </source>
</evidence>
<sequence>MPMLDRQDDVFVLDLGDGENRFHPDWIASVNSALDEVEKAEGPRALVTAATGKFYSSGLDLDWLFAHADQQQEYVGGVQELFARMLSLPVITVAALQGHTFAAGAMFSLAHDFRVMRADRGFWCLPEADINIPFTPGMSALIQSRLTPQTAHEAMTTARRYGGGDALAAALVDHAVAEDAVRTTAVELARAQVGKAGPTLGTIKSRMYEPVLKTLRDSDTPLG</sequence>
<dbReference type="InterPro" id="IPR029045">
    <property type="entry name" value="ClpP/crotonase-like_dom_sf"/>
</dbReference>
<keyword evidence="2" id="KW-1185">Reference proteome</keyword>
<proteinExistence type="predicted"/>
<dbReference type="Gene3D" id="3.90.226.10">
    <property type="entry name" value="2-enoyl-CoA Hydratase, Chain A, domain 1"/>
    <property type="match status" value="1"/>
</dbReference>
<evidence type="ECO:0000313" key="2">
    <source>
        <dbReference type="Proteomes" id="UP001340816"/>
    </source>
</evidence>
<dbReference type="CDD" id="cd06558">
    <property type="entry name" value="crotonase-like"/>
    <property type="match status" value="1"/>
</dbReference>
<gene>
    <name evidence="1" type="ORF">OHB35_35920</name>
</gene>
<dbReference type="PANTHER" id="PTHR11941:SF75">
    <property type="entry name" value="ENOYL-COA HYDRATASE_ISOMERASE FAMILY PROTEIN"/>
    <property type="match status" value="1"/>
</dbReference>
<accession>A0ABZ1HKW5</accession>
<protein>
    <submittedName>
        <fullName evidence="1">Enoyl-CoA hydratase-related protein</fullName>
    </submittedName>
</protein>
<dbReference type="EMBL" id="CP109135">
    <property type="protein sequence ID" value="WSD18176.1"/>
    <property type="molecule type" value="Genomic_DNA"/>
</dbReference>
<dbReference type="Pfam" id="PF00378">
    <property type="entry name" value="ECH_1"/>
    <property type="match status" value="1"/>
</dbReference>
<dbReference type="Proteomes" id="UP001340816">
    <property type="component" value="Chromosome"/>
</dbReference>
<dbReference type="InterPro" id="IPR001753">
    <property type="entry name" value="Enoyl-CoA_hydra/iso"/>
</dbReference>
<dbReference type="PANTHER" id="PTHR11941">
    <property type="entry name" value="ENOYL-COA HYDRATASE-RELATED"/>
    <property type="match status" value="1"/>
</dbReference>
<name>A0ABZ1HKW5_STRPH</name>
<organism evidence="1 2">
    <name type="scientific">Streptomyces phaeochromogenes</name>
    <dbReference type="NCBI Taxonomy" id="1923"/>
    <lineage>
        <taxon>Bacteria</taxon>
        <taxon>Bacillati</taxon>
        <taxon>Actinomycetota</taxon>
        <taxon>Actinomycetes</taxon>
        <taxon>Kitasatosporales</taxon>
        <taxon>Streptomycetaceae</taxon>
        <taxon>Streptomyces</taxon>
        <taxon>Streptomyces phaeochromogenes group</taxon>
    </lineage>
</organism>
<dbReference type="RefSeq" id="WP_266740401.1">
    <property type="nucleotide sequence ID" value="NZ_CP109135.1"/>
</dbReference>
<dbReference type="SUPFAM" id="SSF52096">
    <property type="entry name" value="ClpP/crotonase"/>
    <property type="match status" value="1"/>
</dbReference>